<dbReference type="AlphaFoldDB" id="A0A0J7K730"/>
<organism evidence="1 2">
    <name type="scientific">Lasius niger</name>
    <name type="common">Black garden ant</name>
    <dbReference type="NCBI Taxonomy" id="67767"/>
    <lineage>
        <taxon>Eukaryota</taxon>
        <taxon>Metazoa</taxon>
        <taxon>Ecdysozoa</taxon>
        <taxon>Arthropoda</taxon>
        <taxon>Hexapoda</taxon>
        <taxon>Insecta</taxon>
        <taxon>Pterygota</taxon>
        <taxon>Neoptera</taxon>
        <taxon>Endopterygota</taxon>
        <taxon>Hymenoptera</taxon>
        <taxon>Apocrita</taxon>
        <taxon>Aculeata</taxon>
        <taxon>Formicoidea</taxon>
        <taxon>Formicidae</taxon>
        <taxon>Formicinae</taxon>
        <taxon>Lasius</taxon>
        <taxon>Lasius</taxon>
    </lineage>
</organism>
<sequence>MERAELERKEEQERRERRKKNLIWRGIEEENKEERRGEMEWIVGVLGKKGRVENVEEKKGEGGRIVLLVELKEVWDKEELWEKREEVWKRWGVNMDEDLTMEERRYRWKIREKARL</sequence>
<protein>
    <submittedName>
        <fullName evidence="1">Uncharacterized protein</fullName>
    </submittedName>
</protein>
<evidence type="ECO:0000313" key="2">
    <source>
        <dbReference type="Proteomes" id="UP000036403"/>
    </source>
</evidence>
<name>A0A0J7K730_LASNI</name>
<proteinExistence type="predicted"/>
<dbReference type="EMBL" id="LBMM01012296">
    <property type="protein sequence ID" value="KMQ86293.1"/>
    <property type="molecule type" value="Genomic_DNA"/>
</dbReference>
<dbReference type="PaxDb" id="67767-A0A0J7K730"/>
<reference evidence="1 2" key="1">
    <citation type="submission" date="2015-04" db="EMBL/GenBank/DDBJ databases">
        <title>Lasius niger genome sequencing.</title>
        <authorList>
            <person name="Konorov E.A."/>
            <person name="Nikitin M.A."/>
            <person name="Kirill M.V."/>
            <person name="Chang P."/>
        </authorList>
    </citation>
    <scope>NUCLEOTIDE SEQUENCE [LARGE SCALE GENOMIC DNA]</scope>
    <source>
        <tissue evidence="1">Whole</tissue>
    </source>
</reference>
<dbReference type="Proteomes" id="UP000036403">
    <property type="component" value="Unassembled WGS sequence"/>
</dbReference>
<gene>
    <name evidence="1" type="ORF">RF55_14747</name>
</gene>
<comment type="caution">
    <text evidence="1">The sequence shown here is derived from an EMBL/GenBank/DDBJ whole genome shotgun (WGS) entry which is preliminary data.</text>
</comment>
<evidence type="ECO:0000313" key="1">
    <source>
        <dbReference type="EMBL" id="KMQ86293.1"/>
    </source>
</evidence>
<keyword evidence="2" id="KW-1185">Reference proteome</keyword>
<accession>A0A0J7K730</accession>